<gene>
    <name evidence="4" type="ORF">NCTC13315_00938</name>
</gene>
<dbReference type="OrthoDB" id="5642456at2"/>
<evidence type="ECO:0000256" key="1">
    <source>
        <dbReference type="ARBA" id="ARBA00022801"/>
    </source>
</evidence>
<name>A0A378HZQ4_9GAMM</name>
<dbReference type="EMBL" id="UGNV01000001">
    <property type="protein sequence ID" value="STX28409.1"/>
    <property type="molecule type" value="Genomic_DNA"/>
</dbReference>
<dbReference type="InterPro" id="IPR029052">
    <property type="entry name" value="Metallo-depent_PP-like"/>
</dbReference>
<dbReference type="GO" id="GO:0016787">
    <property type="term" value="F:hydrolase activity"/>
    <property type="evidence" value="ECO:0007669"/>
    <property type="project" value="UniProtKB-KW"/>
</dbReference>
<proteinExistence type="predicted"/>
<dbReference type="PANTHER" id="PTHR10340">
    <property type="entry name" value="SPHINGOMYELIN PHOSPHODIESTERASE"/>
    <property type="match status" value="1"/>
</dbReference>
<keyword evidence="1" id="KW-0378">Hydrolase</keyword>
<evidence type="ECO:0000313" key="4">
    <source>
        <dbReference type="EMBL" id="STX28409.1"/>
    </source>
</evidence>
<dbReference type="Pfam" id="PF00149">
    <property type="entry name" value="Metallophos"/>
    <property type="match status" value="1"/>
</dbReference>
<dbReference type="PANTHER" id="PTHR10340:SF57">
    <property type="entry name" value="METALLOPHOS DOMAIN-CONTAINING PROTEIN"/>
    <property type="match status" value="1"/>
</dbReference>
<feature type="domain" description="Calcineurin-like phosphoesterase" evidence="3">
    <location>
        <begin position="25"/>
        <end position="269"/>
    </location>
</feature>
<evidence type="ECO:0000259" key="3">
    <source>
        <dbReference type="Pfam" id="PF00149"/>
    </source>
</evidence>
<dbReference type="AlphaFoldDB" id="A0A378HZQ4"/>
<dbReference type="Proteomes" id="UP000254968">
    <property type="component" value="Unassembled WGS sequence"/>
</dbReference>
<accession>A0A378HZQ4</accession>
<evidence type="ECO:0000256" key="2">
    <source>
        <dbReference type="ARBA" id="ARBA00023180"/>
    </source>
</evidence>
<organism evidence="4 5">
    <name type="scientific">Legionella beliardensis</name>
    <dbReference type="NCBI Taxonomy" id="91822"/>
    <lineage>
        <taxon>Bacteria</taxon>
        <taxon>Pseudomonadati</taxon>
        <taxon>Pseudomonadota</taxon>
        <taxon>Gammaproteobacteria</taxon>
        <taxon>Legionellales</taxon>
        <taxon>Legionellaceae</taxon>
        <taxon>Legionella</taxon>
    </lineage>
</organism>
<sequence length="391" mass="44720">MNTLLKNIIGLIALICSSYAWPALHFLTIADIHYGSNNTIGNGHDTGDVLWTTTLKKLHELQRQVDFSIVLGDLPTHSLPLLSNKTQKAQYEAKVFQDLYKANSQHKPIFYVPGNNDSLTGNYQPFAKNGSSPLDYAYNWQGACAYCQELIIDKTAMHSDGYYSSYVLPNNKEVLLIVLNTTQFAKLPWLAMPYVKQSRDANRQLKWLESQLKNNKAKQLLIAMHEEPGVDYHKQAIWQENYLQAFIKLLNNYQQNYQQISLLTAHSHYDELRKITLTNGKPIYAYATPAISRSHYNNPAMKVFHLNDEFYLQDFTTHYSLNESQWTNHYYHAIAAENDAIFSTCAGLPLAACLDTLPTEKLCDLMEGKFIYSTKNQDKTGFNCLNTYNIN</sequence>
<dbReference type="InterPro" id="IPR004843">
    <property type="entry name" value="Calcineurin-like_PHP"/>
</dbReference>
<reference evidence="4 5" key="1">
    <citation type="submission" date="2018-06" db="EMBL/GenBank/DDBJ databases">
        <authorList>
            <consortium name="Pathogen Informatics"/>
            <person name="Doyle S."/>
        </authorList>
    </citation>
    <scope>NUCLEOTIDE SEQUENCE [LARGE SCALE GENOMIC DNA]</scope>
    <source>
        <strain evidence="4 5">NCTC13315</strain>
    </source>
</reference>
<dbReference type="RefSeq" id="WP_160149844.1">
    <property type="nucleotide sequence ID" value="NZ_CAAAHO010000001.1"/>
</dbReference>
<keyword evidence="5" id="KW-1185">Reference proteome</keyword>
<dbReference type="Gene3D" id="3.60.21.10">
    <property type="match status" value="1"/>
</dbReference>
<evidence type="ECO:0000313" key="5">
    <source>
        <dbReference type="Proteomes" id="UP000254968"/>
    </source>
</evidence>
<protein>
    <submittedName>
        <fullName evidence="4">Acid sphingomyelinase-like phosphodiesterase</fullName>
    </submittedName>
</protein>
<dbReference type="SUPFAM" id="SSF56300">
    <property type="entry name" value="Metallo-dependent phosphatases"/>
    <property type="match status" value="1"/>
</dbReference>
<keyword evidence="2" id="KW-0325">Glycoprotein</keyword>